<evidence type="ECO:0000313" key="3">
    <source>
        <dbReference type="EMBL" id="CAF4450769.1"/>
    </source>
</evidence>
<organism evidence="4 5">
    <name type="scientific">Rotaria magnacalcarata</name>
    <dbReference type="NCBI Taxonomy" id="392030"/>
    <lineage>
        <taxon>Eukaryota</taxon>
        <taxon>Metazoa</taxon>
        <taxon>Spiralia</taxon>
        <taxon>Gnathifera</taxon>
        <taxon>Rotifera</taxon>
        <taxon>Eurotatoria</taxon>
        <taxon>Bdelloidea</taxon>
        <taxon>Philodinida</taxon>
        <taxon>Philodinidae</taxon>
        <taxon>Rotaria</taxon>
    </lineage>
</organism>
<gene>
    <name evidence="3" type="ORF">BYL167_LOCUS33744</name>
    <name evidence="4" type="ORF">GIL414_LOCUS50964</name>
</gene>
<dbReference type="Proteomes" id="UP000681720">
    <property type="component" value="Unassembled WGS sequence"/>
</dbReference>
<feature type="non-terminal residue" evidence="4">
    <location>
        <position position="1"/>
    </location>
</feature>
<name>A0A8S3C2U9_9BILA</name>
<dbReference type="EMBL" id="CAJOBH010066485">
    <property type="protein sequence ID" value="CAF4450769.1"/>
    <property type="molecule type" value="Genomic_DNA"/>
</dbReference>
<evidence type="ECO:0000259" key="2">
    <source>
        <dbReference type="Pfam" id="PF24080"/>
    </source>
</evidence>
<reference evidence="4" key="1">
    <citation type="submission" date="2021-02" db="EMBL/GenBank/DDBJ databases">
        <authorList>
            <person name="Nowell W R."/>
        </authorList>
    </citation>
    <scope>NUCLEOTIDE SEQUENCE</scope>
</reference>
<feature type="domain" description="AP-3 complex subunit beta C-terminal" evidence="1">
    <location>
        <begin position="1"/>
        <end position="71"/>
    </location>
</feature>
<dbReference type="EMBL" id="CAJOBJ010171139">
    <property type="protein sequence ID" value="CAF4883459.1"/>
    <property type="molecule type" value="Genomic_DNA"/>
</dbReference>
<feature type="domain" description="AP-3 complex subunit beta-1/2 C-terminal" evidence="2">
    <location>
        <begin position="95"/>
        <end position="211"/>
    </location>
</feature>
<protein>
    <submittedName>
        <fullName evidence="4">Uncharacterized protein</fullName>
    </submittedName>
</protein>
<evidence type="ECO:0000259" key="1">
    <source>
        <dbReference type="Pfam" id="PF14796"/>
    </source>
</evidence>
<evidence type="ECO:0000313" key="4">
    <source>
        <dbReference type="EMBL" id="CAF4883459.1"/>
    </source>
</evidence>
<dbReference type="Proteomes" id="UP000681967">
    <property type="component" value="Unassembled WGS sequence"/>
</dbReference>
<dbReference type="Pfam" id="PF24080">
    <property type="entry name" value="AP3B1_C_2"/>
    <property type="match status" value="1"/>
</dbReference>
<dbReference type="InterPro" id="IPR029390">
    <property type="entry name" value="AP3B_C"/>
</dbReference>
<dbReference type="InterPro" id="IPR056314">
    <property type="entry name" value="AP3B1/2_C"/>
</dbReference>
<dbReference type="Pfam" id="PF14796">
    <property type="entry name" value="AP3B1_C"/>
    <property type="match status" value="1"/>
</dbReference>
<comment type="caution">
    <text evidence="4">The sequence shown here is derived from an EMBL/GenBank/DDBJ whole genome shotgun (WGS) entry which is preliminary data.</text>
</comment>
<evidence type="ECO:0000313" key="5">
    <source>
        <dbReference type="Proteomes" id="UP000681720"/>
    </source>
</evidence>
<sequence>RFPRTTYRQSPNMVHVELIFTNTTTIKDIHSIKFLKPKSNMNIQGFDEIDILPTSVSIVTSIGIDYNDKTQPALFDILYDTNQMPTTLTISCPVGELIEQKILNEQQFNHNQSRLRGMNEIVDSINVDEAQISKLNFSVIQTKVLQCANLISVPSSSGDSTFYRFSGQTISNKSLILLTVLLNNIQSTVNLTINSDQIVLATMLLKDIKQTFPATT</sequence>
<proteinExistence type="predicted"/>
<dbReference type="AlphaFoldDB" id="A0A8S3C2U9"/>
<accession>A0A8S3C2U9</accession>